<keyword evidence="2" id="KW-1185">Reference proteome</keyword>
<evidence type="ECO:0008006" key="3">
    <source>
        <dbReference type="Google" id="ProtNLM"/>
    </source>
</evidence>
<dbReference type="Proteomes" id="UP001595528">
    <property type="component" value="Unassembled WGS sequence"/>
</dbReference>
<protein>
    <recommendedName>
        <fullName evidence="3">DUF3843 family protein</fullName>
    </recommendedName>
</protein>
<organism evidence="1 2">
    <name type="scientific">Marinibaculum pumilum</name>
    <dbReference type="NCBI Taxonomy" id="1766165"/>
    <lineage>
        <taxon>Bacteria</taxon>
        <taxon>Pseudomonadati</taxon>
        <taxon>Pseudomonadota</taxon>
        <taxon>Alphaproteobacteria</taxon>
        <taxon>Rhodospirillales</taxon>
        <taxon>Rhodospirillaceae</taxon>
        <taxon>Marinibaculum</taxon>
    </lineage>
</organism>
<proteinExistence type="predicted"/>
<gene>
    <name evidence="1" type="ORF">ACFOGJ_12945</name>
</gene>
<dbReference type="EMBL" id="JBHRTR010000028">
    <property type="protein sequence ID" value="MFC3228145.1"/>
    <property type="molecule type" value="Genomic_DNA"/>
</dbReference>
<accession>A0ABV7L0J5</accession>
<dbReference type="RefSeq" id="WP_379900984.1">
    <property type="nucleotide sequence ID" value="NZ_JBHRTR010000028.1"/>
</dbReference>
<comment type="caution">
    <text evidence="1">The sequence shown here is derived from an EMBL/GenBank/DDBJ whole genome shotgun (WGS) entry which is preliminary data.</text>
</comment>
<reference evidence="2" key="1">
    <citation type="journal article" date="2019" name="Int. J. Syst. Evol. Microbiol.">
        <title>The Global Catalogue of Microorganisms (GCM) 10K type strain sequencing project: providing services to taxonomists for standard genome sequencing and annotation.</title>
        <authorList>
            <consortium name="The Broad Institute Genomics Platform"/>
            <consortium name="The Broad Institute Genome Sequencing Center for Infectious Disease"/>
            <person name="Wu L."/>
            <person name="Ma J."/>
        </authorList>
    </citation>
    <scope>NUCLEOTIDE SEQUENCE [LARGE SCALE GENOMIC DNA]</scope>
    <source>
        <strain evidence="2">KCTC 42964</strain>
    </source>
</reference>
<sequence length="519" mass="59941">MAGNVTYAQLLETNNMLQHFTDETYFQCVMRTAQESKLFPISPYMMLNYLNAFYRYPTLLRKIEAQMPAEELGDRARAMGTKIDSLTMGWCIAGFYLLGREWLINMGLLRPEDALEDVVQVMDFWKRMNLSYRRNSGHLTSVQFGHRTQLLPEYQLQIFEADMWACSPGDRLHTAIAKFQATISQYQFLSHCECRIGICNQGPYRFGEDGEMIVRDFLDLAEGDYPWLDDIAAEFPFNNITIPIATKGTHFYMMDEFGTFEAEPDLHADMITHVGLYTSDYLTEGWQPVAMESPEALAAMFEKLNDIASRAMAELWKRIAGWSRMEMIEAGAMVYYSIPKDLAHLAGVYEQSDWFDLDERAKRFIPLLNDEYSNNILGELVVLLTAPSQRMNDYTMMKFSNQPTRMMTHLPMGVLATGEYVPTVGPIYPGDHVLPDKKKKWRTSRGDLTQAEYNEAVRAFTPKLHSRPYRFLDETWVKYHYDDPQVDEMYRIAQESSRNLKGKGAGLRRADIWKLRGDG</sequence>
<evidence type="ECO:0000313" key="1">
    <source>
        <dbReference type="EMBL" id="MFC3228145.1"/>
    </source>
</evidence>
<name>A0ABV7L0J5_9PROT</name>
<evidence type="ECO:0000313" key="2">
    <source>
        <dbReference type="Proteomes" id="UP001595528"/>
    </source>
</evidence>